<evidence type="ECO:0000256" key="5">
    <source>
        <dbReference type="ARBA" id="ARBA00023010"/>
    </source>
</evidence>
<evidence type="ECO:0000256" key="7">
    <source>
        <dbReference type="ARBA" id="ARBA00023242"/>
    </source>
</evidence>
<reference evidence="10 11" key="1">
    <citation type="journal article" date="2014" name="BMC Genomics">
        <title>Genome sequencing of four Aureobasidium pullulans varieties: biotechnological potential, stress tolerance, and description of new species.</title>
        <authorList>
            <person name="Gostin Ar C."/>
            <person name="Ohm R.A."/>
            <person name="Kogej T."/>
            <person name="Sonjak S."/>
            <person name="Turk M."/>
            <person name="Zajc J."/>
            <person name="Zalar P."/>
            <person name="Grube M."/>
            <person name="Sun H."/>
            <person name="Han J."/>
            <person name="Sharma A."/>
            <person name="Chiniquy J."/>
            <person name="Ngan C.Y."/>
            <person name="Lipzen A."/>
            <person name="Barry K."/>
            <person name="Grigoriev I.V."/>
            <person name="Gunde-Cimerman N."/>
        </authorList>
    </citation>
    <scope>NUCLEOTIDE SEQUENCE [LARGE SCALE GENOMIC DNA]</scope>
    <source>
        <strain evidence="10 11">CBS 147.97</strain>
    </source>
</reference>
<dbReference type="OrthoDB" id="102511at2759"/>
<dbReference type="Gene3D" id="1.25.10.70">
    <property type="match status" value="1"/>
</dbReference>
<keyword evidence="11" id="KW-1185">Reference proteome</keyword>
<comment type="subcellular location">
    <subcellularLocation>
        <location evidence="1">Nucleus</location>
        <location evidence="1">Nuclear pore complex</location>
    </subcellularLocation>
</comment>
<evidence type="ECO:0000256" key="2">
    <source>
        <dbReference type="ARBA" id="ARBA00022448"/>
    </source>
</evidence>
<proteinExistence type="predicted"/>
<dbReference type="GO" id="GO:0017056">
    <property type="term" value="F:structural constituent of nuclear pore"/>
    <property type="evidence" value="ECO:0007669"/>
    <property type="project" value="InterPro"/>
</dbReference>
<dbReference type="HOGENOM" id="CLU_001029_0_0_1"/>
<dbReference type="PANTHER" id="PTHR31431">
    <property type="entry name" value="NUCLEOPORIN NUP188 HOMOLOG"/>
    <property type="match status" value="1"/>
</dbReference>
<dbReference type="GO" id="GO:0006606">
    <property type="term" value="P:protein import into nucleus"/>
    <property type="evidence" value="ECO:0007669"/>
    <property type="project" value="TreeGrafter"/>
</dbReference>
<evidence type="ECO:0000256" key="4">
    <source>
        <dbReference type="ARBA" id="ARBA00022927"/>
    </source>
</evidence>
<dbReference type="GO" id="GO:0051028">
    <property type="term" value="P:mRNA transport"/>
    <property type="evidence" value="ECO:0007669"/>
    <property type="project" value="UniProtKB-KW"/>
</dbReference>
<dbReference type="GO" id="GO:0006405">
    <property type="term" value="P:RNA export from nucleus"/>
    <property type="evidence" value="ECO:0007669"/>
    <property type="project" value="TreeGrafter"/>
</dbReference>
<evidence type="ECO:0000259" key="8">
    <source>
        <dbReference type="Pfam" id="PF18378"/>
    </source>
</evidence>
<evidence type="ECO:0000259" key="9">
    <source>
        <dbReference type="Pfam" id="PF21093"/>
    </source>
</evidence>
<feature type="domain" description="Nucleoporin Nup188 N-terminal subdomain III" evidence="9">
    <location>
        <begin position="682"/>
        <end position="1127"/>
    </location>
</feature>
<accession>A0A074W7T4</accession>
<protein>
    <submittedName>
        <fullName evidence="10">Uncharacterized protein</fullName>
    </submittedName>
</protein>
<evidence type="ECO:0000256" key="3">
    <source>
        <dbReference type="ARBA" id="ARBA00022816"/>
    </source>
</evidence>
<keyword evidence="7" id="KW-0539">Nucleus</keyword>
<evidence type="ECO:0000313" key="10">
    <source>
        <dbReference type="EMBL" id="KEQ68958.1"/>
    </source>
</evidence>
<evidence type="ECO:0000313" key="11">
    <source>
        <dbReference type="Proteomes" id="UP000027730"/>
    </source>
</evidence>
<keyword evidence="2" id="KW-0813">Transport</keyword>
<dbReference type="Pfam" id="PF18378">
    <property type="entry name" value="Nup188_C"/>
    <property type="match status" value="1"/>
</dbReference>
<dbReference type="Proteomes" id="UP000027730">
    <property type="component" value="Unassembled WGS sequence"/>
</dbReference>
<keyword evidence="6" id="KW-0906">Nuclear pore complex</keyword>
<dbReference type="RefSeq" id="XP_013423150.1">
    <property type="nucleotide sequence ID" value="XM_013567696.1"/>
</dbReference>
<name>A0A074W7T4_9PEZI</name>
<feature type="domain" description="Nuclear pore protein Nup188 C-terminal" evidence="8">
    <location>
        <begin position="1430"/>
        <end position="1794"/>
    </location>
</feature>
<dbReference type="InterPro" id="IPR041634">
    <property type="entry name" value="Nup188_C"/>
</dbReference>
<dbReference type="GO" id="GO:0044611">
    <property type="term" value="C:nuclear pore inner ring"/>
    <property type="evidence" value="ECO:0007669"/>
    <property type="project" value="TreeGrafter"/>
</dbReference>
<dbReference type="STRING" id="1043004.A0A074W7T4"/>
<dbReference type="InterPro" id="IPR048883">
    <property type="entry name" value="Nup188_N-subdom_III"/>
</dbReference>
<keyword evidence="5" id="KW-0811">Translocation</keyword>
<dbReference type="InterPro" id="IPR044840">
    <property type="entry name" value="Nup188"/>
</dbReference>
<dbReference type="Pfam" id="PF21093">
    <property type="entry name" value="Nup188_N-subdom_III"/>
    <property type="match status" value="1"/>
</dbReference>
<evidence type="ECO:0000256" key="1">
    <source>
        <dbReference type="ARBA" id="ARBA00004567"/>
    </source>
</evidence>
<dbReference type="PANTHER" id="PTHR31431:SF1">
    <property type="entry name" value="NUCLEOPORIN NUP188"/>
    <property type="match status" value="1"/>
</dbReference>
<keyword evidence="4" id="KW-0653">Protein transport</keyword>
<sequence>MVPSLPAVYFPALDKCLARELPLLSWESAYRAVINLDSVTSSPTLDAFFQDPTVLSILGAPLTPFSSPTPQSKTDFDTRTAAINTTPSESGQYDINQIKEDALWLSKEAAIQETDALRIVLVEWQQRSASCMLAEWSQDERLGIQNAAANAHFRQSINPVPEPDHKSTFDTQQQRRPRLLTTLYAEKSSILALSALLVGLALPQDLQSTAVKTRVTLQQAAQVVFRAQTTTIDTSFFCACVEAIEAKLSTLNPESWSGLLSEDEELANAYLKSFFTQLVLILRLAYIHIFAQEDNLDTQPVVLWFSLMDATFFFSALPESPETSDLSIVVRCLASLISLEVLKINATVASISARSNTGSYPQLPGSSYIDDEACVGVVTSTLLGAAQAHLGIRHAGPAILAWSIIAQSLRGVILASRLDAQSQVEDGPSSSETKTKTELSLEAILNAHPVEGEDVIGFMANAAAADLQTFDMVTSLSECLLLAFAADFDLCVAACGKMSLFNLVSAGYHLFQYGPDVVQASLSILSYDTVPPNLSRTRARNPVQPVKAFLTDSNGMGGRFFEQVKQRYAYEVRPFLNCLLSISQSRASTDGQDSEVLAILENMATITQVLPRTFERSYENYREDELQNHIQLLDEIPLFVPRDGRSHHMRLTSGRDAGQTKTDLVIPAGAVGILANQNSPYVVCWHHQHSALEYFGKLLSTRLSNATYTELACGPVEKEAAAEIIALVDSLVYAAVEADDVNAAKHILGRLSYGLDRNDDIVRVIFQMFEEELHAQVEQPGSEGSLYLLVHIVRFMQSLVSIYPERIWSLLTRSRLLSVDDNVGGLAAIVSATELPIGQYDLLRACIGLFERLIQDVATRAVSRKSTTKAVTRFDDPADATGTTPEKPTSAVLAAFQRILLDVLQSSPSWRFVFPTERCEISTRILNAATEVLNFAYSVDDNKVITAKLTGVFAQASEDLLKVYLAENPHSLTFHPILNILTSGLASINPGPLENEGPIRLQTRAALSFCSKVLDVGLLTDRKAGYLTKNLLQSMPLLARLFAAQHSYKESVAILFTSIVRTLNQSETEPAPLLGHLSPEAAKSFLTVLAELDQPLQDISVESTIWKMFSAVVSNKQQWLSICLLTGTTPRDRLKTTDKSEGTGSKALFKYALDQLADIKAISPKRAMAILKFVASAQDQWAWATHGIGKHTEFLKSAADWLAEIEPNNKQSDMESTIRYANEIQMASYASNVLARYLHNARQLGDTTTAQNVATKLQYLRDHGVAVNAYNHSLHKNLAKNFVIKFPQCKLDNFKHTSLEQSEFGRDYYYNRKIASRMLDFESSWSGRNNQGFVEEVARANINLSLVEAQVNLLKSWKALAIMLGTFAEDIPSLQKDLATVVQKSLAANMEASIPAVLFDNIAQTRADLAFILLQKLTSIKSKEPIVRDLLSTAWDIVRTSNQDFEVASTPRDVDYYRTLLRTLFLALQPQVYNSVQKEKRSAPVVPVIPLEILNTVHKNFRALCSNVHANPESVQPADFVLLTALLQSILRIPGIASAHSAIATSCADAGTLRYATSLYSWSDRLVTPDSVDPVYGELAILFLLELSSISFIAEQMAVEGVLSRLSSANLSHYLRNMNGKGPFDEPVRVFAIWSKGILPLCLNLLEAVGPPIAAEIGAFLNSFPAQLRRAETDLENKQPSLRHPCAGCLTLGLASETHSLSLISLILERLRTVGASSGATSAEIPSLEFDRANAKEQVEAILRTRRNLRERIMPVGERETEWARQKPAVATKDTENKLEERVVDEFEAALVCLTG</sequence>
<dbReference type="EMBL" id="KL584724">
    <property type="protein sequence ID" value="KEQ68958.1"/>
    <property type="molecule type" value="Genomic_DNA"/>
</dbReference>
<keyword evidence="3" id="KW-0509">mRNA transport</keyword>
<dbReference type="Pfam" id="PF21094">
    <property type="entry name" value="Nup188_SH3-like"/>
    <property type="match status" value="1"/>
</dbReference>
<evidence type="ECO:0000256" key="6">
    <source>
        <dbReference type="ARBA" id="ARBA00023132"/>
    </source>
</evidence>
<organism evidence="10 11">
    <name type="scientific">Aureobasidium namibiae CBS 147.97</name>
    <dbReference type="NCBI Taxonomy" id="1043004"/>
    <lineage>
        <taxon>Eukaryota</taxon>
        <taxon>Fungi</taxon>
        <taxon>Dikarya</taxon>
        <taxon>Ascomycota</taxon>
        <taxon>Pezizomycotina</taxon>
        <taxon>Dothideomycetes</taxon>
        <taxon>Dothideomycetidae</taxon>
        <taxon>Dothideales</taxon>
        <taxon>Saccotheciaceae</taxon>
        <taxon>Aureobasidium</taxon>
    </lineage>
</organism>
<gene>
    <name evidence="10" type="ORF">M436DRAFT_57211</name>
</gene>
<dbReference type="GeneID" id="25412454"/>